<dbReference type="Pfam" id="PF13439">
    <property type="entry name" value="Glyco_transf_4"/>
    <property type="match status" value="1"/>
</dbReference>
<dbReference type="CDD" id="cd03801">
    <property type="entry name" value="GT4_PimA-like"/>
    <property type="match status" value="1"/>
</dbReference>
<proteinExistence type="predicted"/>
<dbReference type="InterPro" id="IPR028098">
    <property type="entry name" value="Glyco_trans_4-like_N"/>
</dbReference>
<keyword evidence="5" id="KW-1185">Reference proteome</keyword>
<dbReference type="Gene3D" id="3.40.50.2000">
    <property type="entry name" value="Glycogen Phosphorylase B"/>
    <property type="match status" value="2"/>
</dbReference>
<evidence type="ECO:0000259" key="3">
    <source>
        <dbReference type="Pfam" id="PF13439"/>
    </source>
</evidence>
<dbReference type="CAZy" id="GT4">
    <property type="family name" value="Glycosyltransferase Family 4"/>
</dbReference>
<evidence type="ECO:0000313" key="4">
    <source>
        <dbReference type="EMBL" id="ACV79857.1"/>
    </source>
</evidence>
<accession>C8XEV6</accession>
<dbReference type="PANTHER" id="PTHR45947">
    <property type="entry name" value="SULFOQUINOVOSYL TRANSFERASE SQD2"/>
    <property type="match status" value="1"/>
</dbReference>
<evidence type="ECO:0000256" key="2">
    <source>
        <dbReference type="ARBA" id="ARBA00022679"/>
    </source>
</evidence>
<protein>
    <submittedName>
        <fullName evidence="4">Glycosyl transferase group 1</fullName>
    </submittedName>
</protein>
<dbReference type="AlphaFoldDB" id="C8XEV6"/>
<dbReference type="InParanoid" id="C8XEV6"/>
<keyword evidence="1" id="KW-0328">Glycosyltransferase</keyword>
<dbReference type="EMBL" id="CP001737">
    <property type="protein sequence ID" value="ACV79857.1"/>
    <property type="molecule type" value="Genomic_DNA"/>
</dbReference>
<dbReference type="eggNOG" id="COG0438">
    <property type="taxonomic scope" value="Bacteria"/>
</dbReference>
<dbReference type="PANTHER" id="PTHR45947:SF3">
    <property type="entry name" value="SULFOQUINOVOSYL TRANSFERASE SQD2"/>
    <property type="match status" value="1"/>
</dbReference>
<dbReference type="HOGENOM" id="CLU_009583_6_2_11"/>
<organism evidence="4 5">
    <name type="scientific">Nakamurella multipartita (strain ATCC 700099 / DSM 44233 / CIP 104796 / JCM 9543 / NBRC 105858 / Y-104)</name>
    <name type="common">Microsphaera multipartita</name>
    <dbReference type="NCBI Taxonomy" id="479431"/>
    <lineage>
        <taxon>Bacteria</taxon>
        <taxon>Bacillati</taxon>
        <taxon>Actinomycetota</taxon>
        <taxon>Actinomycetes</taxon>
        <taxon>Nakamurellales</taxon>
        <taxon>Nakamurellaceae</taxon>
        <taxon>Nakamurella</taxon>
    </lineage>
</organism>
<dbReference type="Pfam" id="PF13692">
    <property type="entry name" value="Glyco_trans_1_4"/>
    <property type="match status" value="1"/>
</dbReference>
<keyword evidence="2 4" id="KW-0808">Transferase</keyword>
<name>C8XEV6_NAKMY</name>
<dbReference type="STRING" id="479431.Namu_3532"/>
<evidence type="ECO:0000313" key="5">
    <source>
        <dbReference type="Proteomes" id="UP000002218"/>
    </source>
</evidence>
<reference evidence="4 5" key="2">
    <citation type="journal article" date="2010" name="Stand. Genomic Sci.">
        <title>Complete genome sequence of Nakamurella multipartita type strain (Y-104).</title>
        <authorList>
            <person name="Tice H."/>
            <person name="Mayilraj S."/>
            <person name="Sims D."/>
            <person name="Lapidus A."/>
            <person name="Nolan M."/>
            <person name="Lucas S."/>
            <person name="Glavina Del Rio T."/>
            <person name="Copeland A."/>
            <person name="Cheng J.F."/>
            <person name="Meincke L."/>
            <person name="Bruce D."/>
            <person name="Goodwin L."/>
            <person name="Pitluck S."/>
            <person name="Ivanova N."/>
            <person name="Mavromatis K."/>
            <person name="Ovchinnikova G."/>
            <person name="Pati A."/>
            <person name="Chen A."/>
            <person name="Palaniappan K."/>
            <person name="Land M."/>
            <person name="Hauser L."/>
            <person name="Chang Y.J."/>
            <person name="Jeffries C.D."/>
            <person name="Detter J.C."/>
            <person name="Brettin T."/>
            <person name="Rohde M."/>
            <person name="Goker M."/>
            <person name="Bristow J."/>
            <person name="Eisen J.A."/>
            <person name="Markowitz V."/>
            <person name="Hugenholtz P."/>
            <person name="Kyrpides N.C."/>
            <person name="Klenk H.P."/>
            <person name="Chen F."/>
        </authorList>
    </citation>
    <scope>NUCLEOTIDE SEQUENCE [LARGE SCALE GENOMIC DNA]</scope>
    <source>
        <strain evidence="5">ATCC 700099 / DSM 44233 / CIP 104796 / JCM 9543 / NBRC 105858 / Y-104</strain>
    </source>
</reference>
<gene>
    <name evidence="4" type="ordered locus">Namu_3532</name>
</gene>
<dbReference type="OrthoDB" id="9771846at2"/>
<feature type="domain" description="Glycosyltransferase subfamily 4-like N-terminal" evidence="3">
    <location>
        <begin position="45"/>
        <end position="213"/>
    </location>
</feature>
<dbReference type="GO" id="GO:1901137">
    <property type="term" value="P:carbohydrate derivative biosynthetic process"/>
    <property type="evidence" value="ECO:0007669"/>
    <property type="project" value="UniProtKB-ARBA"/>
</dbReference>
<reference evidence="5" key="1">
    <citation type="submission" date="2009-09" db="EMBL/GenBank/DDBJ databases">
        <title>The complete genome of Nakamurella multipartita DSM 44233.</title>
        <authorList>
            <consortium name="US DOE Joint Genome Institute (JGI-PGF)"/>
            <person name="Lucas S."/>
            <person name="Copeland A."/>
            <person name="Lapidus A."/>
            <person name="Glavina del Rio T."/>
            <person name="Dalin E."/>
            <person name="Tice H."/>
            <person name="Bruce D."/>
            <person name="Goodwin L."/>
            <person name="Pitluck S."/>
            <person name="Kyrpides N."/>
            <person name="Mavromatis K."/>
            <person name="Ivanova N."/>
            <person name="Ovchinnikova G."/>
            <person name="Sims D."/>
            <person name="Meincke L."/>
            <person name="Brettin T."/>
            <person name="Detter J.C."/>
            <person name="Han C."/>
            <person name="Larimer F."/>
            <person name="Land M."/>
            <person name="Hauser L."/>
            <person name="Markowitz V."/>
            <person name="Cheng J.-F."/>
            <person name="Hugenholtz P."/>
            <person name="Woyke T."/>
            <person name="Wu D."/>
            <person name="Klenk H.-P."/>
            <person name="Eisen J.A."/>
        </authorList>
    </citation>
    <scope>NUCLEOTIDE SEQUENCE [LARGE SCALE GENOMIC DNA]</scope>
    <source>
        <strain evidence="5">ATCC 700099 / DSM 44233 / CIP 104796 / JCM 9543 / NBRC 105858 / Y-104</strain>
    </source>
</reference>
<dbReference type="GO" id="GO:0016757">
    <property type="term" value="F:glycosyltransferase activity"/>
    <property type="evidence" value="ECO:0007669"/>
    <property type="project" value="UniProtKB-KW"/>
</dbReference>
<dbReference type="SUPFAM" id="SSF53756">
    <property type="entry name" value="UDP-Glycosyltransferase/glycogen phosphorylase"/>
    <property type="match status" value="1"/>
</dbReference>
<dbReference type="Proteomes" id="UP000002218">
    <property type="component" value="Chromosome"/>
</dbReference>
<sequence length="428" mass="45869">MAVDSSPLAPIAVPITPPATLDLSLDSPAAEPRLKIVLVEFLPSGGMFQFTFLFGEALARQGHEVLLLTGPDPELRSNTPGFEVVELFPTWHPNVDPGGSALRRKARRLGRAALLVESWRRAIAFFRRVHPDLAQFGELRYPLDSAMLLLLARRSPETGLVDVAHNPLPYDVNGRATAVEKTGRLTRSLLAAAYRACDLILVLGEGPRTSLLTAFPRLGRVAVCGHGDYSAVLATEQAPPPSSAPANALFFGAWTKYKNLPLLLDSFELVRLQLPQARLTIAGPVMPDVDLESITRRAEQIGNVDLRPGYVPMDEVAALFAAHRTVVFTYTTVNISGSVHMAYTFGRPVVATDVGSMRDAVADHVTGRLAAADPAAVAAAMVEVLGDPAAADRMGAQAQQHARSSASWASVVDKAVPAYRAAVAAVRR</sequence>
<evidence type="ECO:0000256" key="1">
    <source>
        <dbReference type="ARBA" id="ARBA00022676"/>
    </source>
</evidence>
<dbReference type="RefSeq" id="WP_015748711.1">
    <property type="nucleotide sequence ID" value="NC_013235.1"/>
</dbReference>
<dbReference type="InterPro" id="IPR050194">
    <property type="entry name" value="Glycosyltransferase_grp1"/>
</dbReference>
<dbReference type="KEGG" id="nml:Namu_3532"/>